<keyword evidence="10" id="KW-0808">Transferase</keyword>
<dbReference type="SUPFAM" id="SSF53686">
    <property type="entry name" value="Tryptophan synthase beta subunit-like PLP-dependent enzymes"/>
    <property type="match status" value="1"/>
</dbReference>
<evidence type="ECO:0000256" key="10">
    <source>
        <dbReference type="ARBA" id="ARBA00022679"/>
    </source>
</evidence>
<dbReference type="CDD" id="cd01561">
    <property type="entry name" value="CBS_like"/>
    <property type="match status" value="1"/>
</dbReference>
<evidence type="ECO:0000256" key="19">
    <source>
        <dbReference type="ARBA" id="ARBA00047931"/>
    </source>
</evidence>
<dbReference type="Pfam" id="PF23493">
    <property type="entry name" value="CysS_C"/>
    <property type="match status" value="1"/>
</dbReference>
<dbReference type="InterPro" id="IPR015803">
    <property type="entry name" value="Cys-tRNA-ligase"/>
</dbReference>
<comment type="subcellular location">
    <subcellularLocation>
        <location evidence="2 20">Cytoplasm</location>
    </subcellularLocation>
</comment>
<evidence type="ECO:0000256" key="5">
    <source>
        <dbReference type="ARBA" id="ARBA00007103"/>
    </source>
</evidence>
<proteinExistence type="inferred from homology"/>
<keyword evidence="12 20" id="KW-0547">Nucleotide-binding</keyword>
<dbReference type="InterPro" id="IPR024909">
    <property type="entry name" value="Cys-tRNA/MSH_ligase"/>
</dbReference>
<dbReference type="SUPFAM" id="SSF52374">
    <property type="entry name" value="Nucleotidylyl transferase"/>
    <property type="match status" value="1"/>
</dbReference>
<sequence>MRMAEQKVMDSILDYIGNTPLVEIRRLNPNPAVRIFAKLEYFNPGGSIKDRAALSMIEEGERTGELTKDKTVLEATSGNTGIGLALVCSVKGYRLLLAMSESVSEERRKILSARGAEILLTPGRLGTDGAIEEVYRLVRENPDKYFMTDQYNNEANWKAHVQSTAPEIWEQSMHQITHMVAAIGTTGTCMGLSRGLKAFNPNIRMIGVEPYFGHKIQGLKNLKESYVPEIFDKKALDEKVNVDDEEAFEMARRLAKEEGLFVGMSSGAAMAIACKKAMELKSGVIVALLPDSGERYLSTSLFAVQEKSGLTLYNTATRSKESFTPIKPGKAGMYSCGPTANEPMGLGHCRRFVFADLLSRYLTYKGLDVKHIINITDMDDKTIEGSQDAGMGLEEFTQKHIDQFMEDIETLGVKPADAYPRASKHVDDMVEIASKLAGTGFAYEKMRSLYFDISRLEGYGDLSGIDLDKIRLGATVELDDYEKDNPRDFTLFKRSRLNELKRGIFVKTEWGNVRPSWHIQCTAMSMKYLGETYDIHTASRDLVFPHHENEVAIAKALTGKPLANYWLHCDQVIVDEKDAWPEKITLQDLKDKGYTGRQIRFWLLATHYRKPLHLTLASLDSAAKGLERLDHFVEALQNADGARTNADVDQLLYDIKQGFTAAMDDDLSVSAALSSLFAVVKKVNRLASQNALGSSGAHKILEALQKTDQVLGVLSFDAEPQDAEISALMEKREKARAEGDYAAADAIRDQLIARGVTVRDGKAK</sequence>
<keyword evidence="13 20" id="KW-0862">Zinc</keyword>
<dbReference type="Pfam" id="PF00291">
    <property type="entry name" value="PALP"/>
    <property type="match status" value="1"/>
</dbReference>
<dbReference type="PANTHER" id="PTHR10890:SF3">
    <property type="entry name" value="CYSTEINE--TRNA LIGASE, CYTOPLASMIC"/>
    <property type="match status" value="1"/>
</dbReference>
<dbReference type="PROSITE" id="PS00165">
    <property type="entry name" value="DEHYDRATASE_SER_THR"/>
    <property type="match status" value="1"/>
</dbReference>
<keyword evidence="9" id="KW-0028">Amino-acid biosynthesis</keyword>
<dbReference type="Pfam" id="PF09190">
    <property type="entry name" value="DALR_2"/>
    <property type="match status" value="1"/>
</dbReference>
<evidence type="ECO:0000256" key="17">
    <source>
        <dbReference type="ARBA" id="ARBA00023146"/>
    </source>
</evidence>
<evidence type="ECO:0000256" key="2">
    <source>
        <dbReference type="ARBA" id="ARBA00004496"/>
    </source>
</evidence>
<evidence type="ECO:0000256" key="8">
    <source>
        <dbReference type="ARBA" id="ARBA00022598"/>
    </source>
</evidence>
<evidence type="ECO:0000256" key="21">
    <source>
        <dbReference type="PIRSR" id="PIRSR605856-50"/>
    </source>
</evidence>
<dbReference type="InterPro" id="IPR009080">
    <property type="entry name" value="tRNAsynth_Ia_anticodon-bd"/>
</dbReference>
<keyword evidence="15 21" id="KW-0663">Pyridoxal phosphate</keyword>
<dbReference type="NCBIfam" id="TIGR00435">
    <property type="entry name" value="cysS"/>
    <property type="match status" value="1"/>
</dbReference>
<organism evidence="24 25">
    <name type="scientific">Desulfatibacillum alkenivorans DSM 16219</name>
    <dbReference type="NCBI Taxonomy" id="1121393"/>
    <lineage>
        <taxon>Bacteria</taxon>
        <taxon>Pseudomonadati</taxon>
        <taxon>Thermodesulfobacteriota</taxon>
        <taxon>Desulfobacteria</taxon>
        <taxon>Desulfobacterales</taxon>
        <taxon>Desulfatibacillaceae</taxon>
        <taxon>Desulfatibacillum</taxon>
    </lineage>
</organism>
<name>A0A1M6FHQ7_9BACT</name>
<dbReference type="Gene3D" id="1.20.120.1910">
    <property type="entry name" value="Cysteine-tRNA ligase, C-terminal anti-codon recognition domain"/>
    <property type="match status" value="1"/>
</dbReference>
<keyword evidence="16 20" id="KW-0648">Protein biosynthesis</keyword>
<dbReference type="SMART" id="SM00840">
    <property type="entry name" value="DALR_2"/>
    <property type="match status" value="1"/>
</dbReference>
<comment type="pathway">
    <text evidence="3">Amino-acid biosynthesis; L-cysteine biosynthesis; L-cysteine from L-serine: step 2/2.</text>
</comment>
<feature type="binding site" evidence="20">
    <location>
        <position position="550"/>
    </location>
    <ligand>
        <name>Zn(2+)</name>
        <dbReference type="ChEBI" id="CHEBI:29105"/>
    </ligand>
</feature>
<evidence type="ECO:0000256" key="14">
    <source>
        <dbReference type="ARBA" id="ARBA00022840"/>
    </source>
</evidence>
<keyword evidence="11 20" id="KW-0479">Metal-binding</keyword>
<keyword evidence="7 20" id="KW-0963">Cytoplasm</keyword>
<evidence type="ECO:0000256" key="22">
    <source>
        <dbReference type="PIRSR" id="PIRSR605856-51"/>
    </source>
</evidence>
<comment type="similarity">
    <text evidence="5">Belongs to the cysteine synthase/cystathionine beta-synthase family.</text>
</comment>
<dbReference type="InterPro" id="IPR005856">
    <property type="entry name" value="Cys_synth"/>
</dbReference>
<evidence type="ECO:0000256" key="9">
    <source>
        <dbReference type="ARBA" id="ARBA00022605"/>
    </source>
</evidence>
<evidence type="ECO:0000256" key="6">
    <source>
        <dbReference type="ARBA" id="ARBA00011245"/>
    </source>
</evidence>
<evidence type="ECO:0000256" key="1">
    <source>
        <dbReference type="ARBA" id="ARBA00001933"/>
    </source>
</evidence>
<evidence type="ECO:0000259" key="23">
    <source>
        <dbReference type="SMART" id="SM00840"/>
    </source>
</evidence>
<dbReference type="InterPro" id="IPR001926">
    <property type="entry name" value="TrpB-like_PALP"/>
</dbReference>
<dbReference type="SUPFAM" id="SSF47323">
    <property type="entry name" value="Anticodon-binding domain of a subclass of class I aminoacyl-tRNA synthetases"/>
    <property type="match status" value="1"/>
</dbReference>
<keyword evidence="18" id="KW-0198">Cysteine biosynthesis</keyword>
<feature type="binding site" evidence="20">
    <location>
        <position position="336"/>
    </location>
    <ligand>
        <name>Zn(2+)</name>
        <dbReference type="ChEBI" id="CHEBI:29105"/>
    </ligand>
</feature>
<dbReference type="InterPro" id="IPR014729">
    <property type="entry name" value="Rossmann-like_a/b/a_fold"/>
</dbReference>
<dbReference type="GO" id="GO:0006535">
    <property type="term" value="P:cysteine biosynthetic process from serine"/>
    <property type="evidence" value="ECO:0007669"/>
    <property type="project" value="InterPro"/>
</dbReference>
<evidence type="ECO:0000256" key="16">
    <source>
        <dbReference type="ARBA" id="ARBA00022917"/>
    </source>
</evidence>
<dbReference type="InterPro" id="IPR032678">
    <property type="entry name" value="tRNA-synt_1_cat_dom"/>
</dbReference>
<comment type="similarity">
    <text evidence="4 20">Belongs to the class-I aminoacyl-tRNA synthetase family.</text>
</comment>
<keyword evidence="25" id="KW-1185">Reference proteome</keyword>
<dbReference type="NCBIfam" id="TIGR01136">
    <property type="entry name" value="cysKM"/>
    <property type="match status" value="1"/>
</dbReference>
<feature type="binding site" evidence="21">
    <location>
        <begin position="184"/>
        <end position="188"/>
    </location>
    <ligand>
        <name>pyridoxal 5'-phosphate</name>
        <dbReference type="ChEBI" id="CHEBI:597326"/>
    </ligand>
</feature>
<evidence type="ECO:0000256" key="15">
    <source>
        <dbReference type="ARBA" id="ARBA00022898"/>
    </source>
</evidence>
<dbReference type="InterPro" id="IPR000634">
    <property type="entry name" value="Ser/Thr_deHydtase_PyrdxlP-BS"/>
</dbReference>
<evidence type="ECO:0000256" key="3">
    <source>
        <dbReference type="ARBA" id="ARBA00004962"/>
    </source>
</evidence>
<evidence type="ECO:0000256" key="13">
    <source>
        <dbReference type="ARBA" id="ARBA00022833"/>
    </source>
</evidence>
<evidence type="ECO:0000256" key="12">
    <source>
        <dbReference type="ARBA" id="ARBA00022741"/>
    </source>
</evidence>
<comment type="cofactor">
    <cofactor evidence="20">
        <name>Zn(2+)</name>
        <dbReference type="ChEBI" id="CHEBI:29105"/>
    </cofactor>
    <text evidence="20">Binds 1 zinc ion per subunit.</text>
</comment>
<accession>A0A1M6FHQ7</accession>
<evidence type="ECO:0000313" key="25">
    <source>
        <dbReference type="Proteomes" id="UP000183994"/>
    </source>
</evidence>
<dbReference type="PRINTS" id="PR00983">
    <property type="entry name" value="TRNASYNTHCYS"/>
</dbReference>
<dbReference type="GO" id="GO:0004124">
    <property type="term" value="F:cysteine synthase activity"/>
    <property type="evidence" value="ECO:0007669"/>
    <property type="project" value="UniProtKB-EC"/>
</dbReference>
<dbReference type="InterPro" id="IPR015273">
    <property type="entry name" value="Cys-tRNA-synt_Ia_DALR"/>
</dbReference>
<keyword evidence="8 20" id="KW-0436">Ligase</keyword>
<gene>
    <name evidence="20" type="primary">cysS</name>
    <name evidence="24" type="ORF">SAMN02745216_00825</name>
</gene>
<dbReference type="Gene3D" id="3.40.50.1100">
    <property type="match status" value="2"/>
</dbReference>
<evidence type="ECO:0000256" key="11">
    <source>
        <dbReference type="ARBA" id="ARBA00022723"/>
    </source>
</evidence>
<dbReference type="Gene3D" id="3.40.50.620">
    <property type="entry name" value="HUPs"/>
    <property type="match status" value="1"/>
</dbReference>
<comment type="subunit">
    <text evidence="6 20">Monomer.</text>
</comment>
<dbReference type="UniPathway" id="UPA00136">
    <property type="reaction ID" value="UER00200"/>
</dbReference>
<protein>
    <recommendedName>
        <fullName evidence="20">Cysteine--tRNA ligase</fullName>
        <ecNumber evidence="20">6.1.1.16</ecNumber>
    </recommendedName>
    <alternativeName>
        <fullName evidence="20">Cysteinyl-tRNA synthetase</fullName>
        <shortName evidence="20">CysRS</shortName>
    </alternativeName>
</protein>
<feature type="binding site" evidence="20">
    <location>
        <position position="521"/>
    </location>
    <ligand>
        <name>Zn(2+)</name>
        <dbReference type="ChEBI" id="CHEBI:29105"/>
    </ligand>
</feature>
<dbReference type="PROSITE" id="PS00901">
    <property type="entry name" value="CYS_SYNTHASE"/>
    <property type="match status" value="1"/>
</dbReference>
<dbReference type="GO" id="GO:0005524">
    <property type="term" value="F:ATP binding"/>
    <property type="evidence" value="ECO:0007669"/>
    <property type="project" value="UniProtKB-UniRule"/>
</dbReference>
<dbReference type="AlphaFoldDB" id="A0A1M6FHQ7"/>
<evidence type="ECO:0000256" key="20">
    <source>
        <dbReference type="HAMAP-Rule" id="MF_00041"/>
    </source>
</evidence>
<dbReference type="Proteomes" id="UP000183994">
    <property type="component" value="Unassembled WGS sequence"/>
</dbReference>
<feature type="binding site" evidence="20">
    <location>
        <position position="546"/>
    </location>
    <ligand>
        <name>Zn(2+)</name>
        <dbReference type="ChEBI" id="CHEBI:29105"/>
    </ligand>
</feature>
<dbReference type="HAMAP" id="MF_00041">
    <property type="entry name" value="Cys_tRNA_synth"/>
    <property type="match status" value="1"/>
</dbReference>
<feature type="binding site" evidence="21">
    <location>
        <position position="265"/>
    </location>
    <ligand>
        <name>pyridoxal 5'-phosphate</name>
        <dbReference type="ChEBI" id="CHEBI:597326"/>
    </ligand>
</feature>
<evidence type="ECO:0000256" key="7">
    <source>
        <dbReference type="ARBA" id="ARBA00022490"/>
    </source>
</evidence>
<dbReference type="GO" id="GO:0006423">
    <property type="term" value="P:cysteinyl-tRNA aminoacylation"/>
    <property type="evidence" value="ECO:0007669"/>
    <property type="project" value="UniProtKB-UniRule"/>
</dbReference>
<evidence type="ECO:0000256" key="18">
    <source>
        <dbReference type="ARBA" id="ARBA00023192"/>
    </source>
</evidence>
<comment type="catalytic activity">
    <reaction evidence="19">
        <text>O-acetyl-L-serine + hydrogen sulfide = L-cysteine + acetate</text>
        <dbReference type="Rhea" id="RHEA:14829"/>
        <dbReference type="ChEBI" id="CHEBI:29919"/>
        <dbReference type="ChEBI" id="CHEBI:30089"/>
        <dbReference type="ChEBI" id="CHEBI:35235"/>
        <dbReference type="ChEBI" id="CHEBI:58340"/>
        <dbReference type="EC" id="2.5.1.47"/>
    </reaction>
</comment>
<dbReference type="FunFam" id="3.40.50.1100:FF:000006">
    <property type="entry name" value="Cysteine synthase"/>
    <property type="match status" value="1"/>
</dbReference>
<dbReference type="InterPro" id="IPR001216">
    <property type="entry name" value="P-phosphate_BS"/>
</dbReference>
<keyword evidence="14 20" id="KW-0067">ATP-binding</keyword>
<dbReference type="GO" id="GO:0008270">
    <property type="term" value="F:zinc ion binding"/>
    <property type="evidence" value="ECO:0007669"/>
    <property type="project" value="UniProtKB-UniRule"/>
</dbReference>
<comment type="catalytic activity">
    <reaction evidence="20">
        <text>tRNA(Cys) + L-cysteine + ATP = L-cysteinyl-tRNA(Cys) + AMP + diphosphate</text>
        <dbReference type="Rhea" id="RHEA:17773"/>
        <dbReference type="Rhea" id="RHEA-COMP:9661"/>
        <dbReference type="Rhea" id="RHEA-COMP:9679"/>
        <dbReference type="ChEBI" id="CHEBI:30616"/>
        <dbReference type="ChEBI" id="CHEBI:33019"/>
        <dbReference type="ChEBI" id="CHEBI:35235"/>
        <dbReference type="ChEBI" id="CHEBI:78442"/>
        <dbReference type="ChEBI" id="CHEBI:78517"/>
        <dbReference type="ChEBI" id="CHEBI:456215"/>
        <dbReference type="EC" id="6.1.1.16"/>
    </reaction>
</comment>
<dbReference type="InterPro" id="IPR056411">
    <property type="entry name" value="CysS_C"/>
</dbReference>
<dbReference type="EC" id="6.1.1.16" evidence="20"/>
<dbReference type="EMBL" id="FQZU01000003">
    <property type="protein sequence ID" value="SHI97254.1"/>
    <property type="molecule type" value="Genomic_DNA"/>
</dbReference>
<dbReference type="GO" id="GO:0030170">
    <property type="term" value="F:pyridoxal phosphate binding"/>
    <property type="evidence" value="ECO:0007669"/>
    <property type="project" value="InterPro"/>
</dbReference>
<dbReference type="GO" id="GO:0004817">
    <property type="term" value="F:cysteine-tRNA ligase activity"/>
    <property type="evidence" value="ECO:0007669"/>
    <property type="project" value="UniProtKB-UniRule"/>
</dbReference>
<feature type="domain" description="Cysteinyl-tRNA synthetase class Ia DALR" evidence="23">
    <location>
        <begin position="658"/>
        <end position="722"/>
    </location>
</feature>
<dbReference type="InterPro" id="IPR036052">
    <property type="entry name" value="TrpB-like_PALP_sf"/>
</dbReference>
<feature type="binding site" evidence="21">
    <location>
        <position position="79"/>
    </location>
    <ligand>
        <name>pyridoxal 5'-phosphate</name>
        <dbReference type="ChEBI" id="CHEBI:597326"/>
    </ligand>
</feature>
<reference evidence="25" key="1">
    <citation type="submission" date="2016-11" db="EMBL/GenBank/DDBJ databases">
        <authorList>
            <person name="Varghese N."/>
            <person name="Submissions S."/>
        </authorList>
    </citation>
    <scope>NUCLEOTIDE SEQUENCE [LARGE SCALE GENOMIC DNA]</scope>
    <source>
        <strain evidence="25">DSM 16219</strain>
    </source>
</reference>
<dbReference type="STRING" id="1121393.SAMN02745216_00825"/>
<comment type="cofactor">
    <cofactor evidence="1 21">
        <name>pyridoxal 5'-phosphate</name>
        <dbReference type="ChEBI" id="CHEBI:597326"/>
    </cofactor>
</comment>
<feature type="modified residue" description="N6-(pyridoxal phosphate)lysine" evidence="22">
    <location>
        <position position="49"/>
    </location>
</feature>
<evidence type="ECO:0000313" key="24">
    <source>
        <dbReference type="EMBL" id="SHI97254.1"/>
    </source>
</evidence>
<evidence type="ECO:0000256" key="4">
    <source>
        <dbReference type="ARBA" id="ARBA00005594"/>
    </source>
</evidence>
<dbReference type="Pfam" id="PF01406">
    <property type="entry name" value="tRNA-synt_1e"/>
    <property type="match status" value="1"/>
</dbReference>
<keyword evidence="17 20" id="KW-0030">Aminoacyl-tRNA synthetase</keyword>
<dbReference type="PANTHER" id="PTHR10890">
    <property type="entry name" value="CYSTEINYL-TRNA SYNTHETASE"/>
    <property type="match status" value="1"/>
</dbReference>
<comment type="caution">
    <text evidence="20">Lacks conserved residue(s) required for the propagation of feature annotation.</text>
</comment>
<dbReference type="GO" id="GO:0005829">
    <property type="term" value="C:cytosol"/>
    <property type="evidence" value="ECO:0007669"/>
    <property type="project" value="TreeGrafter"/>
</dbReference>